<evidence type="ECO:0000256" key="9">
    <source>
        <dbReference type="ARBA" id="ARBA00022878"/>
    </source>
</evidence>
<dbReference type="EC" id="2.6.1.5" evidence="5 12"/>
<dbReference type="eggNOG" id="KOG0259">
    <property type="taxonomic scope" value="Eukaryota"/>
</dbReference>
<dbReference type="HOGENOM" id="CLU_017584_4_2_1"/>
<dbReference type="EMBL" id="DS985241">
    <property type="protein sequence ID" value="EDV29819.1"/>
    <property type="molecule type" value="Genomic_DNA"/>
</dbReference>
<keyword evidence="10 12" id="KW-0663">Pyridoxal phosphate</keyword>
<sequence>MSKNWEVKSSFLARNTFNPIRKYVESLPAKPNQAKTLIPLNIGDPTIFGNLQPPESAINAVTKATLTCANNGYSPSIGYKKTRDALAKFYSRSGMEFTGNDVILTSGCSGAIEIALTGLVNAGDNILSPMPGFALYSTLLKGLHIDVKLYKLMPERDWEVDIQHMISLIDDRTRAIVIINPSNPCGSVFSRDHLQEILQVAEQFKIPIVADEVYRDMVFSDAAFYPIASLTSTVPILSCGGIAKRFVVPGWRFGWIFIHDRNEIFSKEIRAALHSLSQRILGPNTLIQAAIPEMLKETPQEFYTSVMKVIEGNAHLAYNSLKNIDGLNPIMPKGSMYMMIGIDIERFTGFESDLEFTHKLYEDESVSCIPGRCFSYEGFFRIVLTVPEDMLKVACCRIADFCNAHRYIANGKCH</sequence>
<organism evidence="15 16">
    <name type="scientific">Trichoplax adhaerens</name>
    <name type="common">Trichoplax reptans</name>
    <dbReference type="NCBI Taxonomy" id="10228"/>
    <lineage>
        <taxon>Eukaryota</taxon>
        <taxon>Metazoa</taxon>
        <taxon>Placozoa</taxon>
        <taxon>Uniplacotomia</taxon>
        <taxon>Trichoplacea</taxon>
        <taxon>Trichoplacidae</taxon>
        <taxon>Trichoplax</taxon>
    </lineage>
</organism>
<comment type="catalytic activity">
    <reaction evidence="11 12">
        <text>L-tyrosine + 2-oxoglutarate = 3-(4-hydroxyphenyl)pyruvate + L-glutamate</text>
        <dbReference type="Rhea" id="RHEA:15093"/>
        <dbReference type="ChEBI" id="CHEBI:16810"/>
        <dbReference type="ChEBI" id="CHEBI:29985"/>
        <dbReference type="ChEBI" id="CHEBI:36242"/>
        <dbReference type="ChEBI" id="CHEBI:58315"/>
        <dbReference type="EC" id="2.6.1.5"/>
    </reaction>
</comment>
<dbReference type="NCBIfam" id="TIGR01265">
    <property type="entry name" value="tyr_nico_aTase"/>
    <property type="match status" value="1"/>
</dbReference>
<comment type="pathway">
    <text evidence="2 12">Amino-acid degradation; L-phenylalanine degradation; acetoacetate and fumarate from L-phenylalanine: step 2/6.</text>
</comment>
<evidence type="ECO:0000256" key="4">
    <source>
        <dbReference type="ARBA" id="ARBA00011738"/>
    </source>
</evidence>
<dbReference type="GeneID" id="6750235"/>
<dbReference type="AlphaFoldDB" id="B3RJH2"/>
<evidence type="ECO:0000256" key="11">
    <source>
        <dbReference type="ARBA" id="ARBA00047798"/>
    </source>
</evidence>
<dbReference type="PhylomeDB" id="B3RJH2"/>
<dbReference type="FunFam" id="3.40.640.10:FF:000048">
    <property type="entry name" value="tyrosine aminotransferase"/>
    <property type="match status" value="1"/>
</dbReference>
<dbReference type="InParanoid" id="B3RJH2"/>
<dbReference type="Proteomes" id="UP000009022">
    <property type="component" value="Unassembled WGS sequence"/>
</dbReference>
<dbReference type="CTD" id="6750235"/>
<evidence type="ECO:0000256" key="3">
    <source>
        <dbReference type="ARBA" id="ARBA00007441"/>
    </source>
</evidence>
<evidence type="ECO:0000259" key="14">
    <source>
        <dbReference type="Pfam" id="PF00155"/>
    </source>
</evidence>
<dbReference type="OMA" id="CALDLCI"/>
<dbReference type="PANTHER" id="PTHR45744">
    <property type="entry name" value="TYROSINE AMINOTRANSFERASE"/>
    <property type="match status" value="1"/>
</dbReference>
<protein>
    <recommendedName>
        <fullName evidence="6 12">Tyrosine aminotransferase</fullName>
        <shortName evidence="12">TAT</shortName>
        <ecNumber evidence="5 12">2.6.1.5</ecNumber>
    </recommendedName>
</protein>
<name>B3RJH2_TRIAD</name>
<proteinExistence type="inferred from homology"/>
<dbReference type="InterPro" id="IPR015424">
    <property type="entry name" value="PyrdxlP-dep_Trfase"/>
</dbReference>
<dbReference type="CDD" id="cd00609">
    <property type="entry name" value="AAT_like"/>
    <property type="match status" value="1"/>
</dbReference>
<dbReference type="STRING" id="10228.B3RJH2"/>
<evidence type="ECO:0000313" key="15">
    <source>
        <dbReference type="EMBL" id="EDV29819.1"/>
    </source>
</evidence>
<feature type="modified residue" description="N6-(pyridoxal phosphate)lysine" evidence="13">
    <location>
        <position position="244"/>
    </location>
</feature>
<reference evidence="15 16" key="1">
    <citation type="journal article" date="2008" name="Nature">
        <title>The Trichoplax genome and the nature of placozoans.</title>
        <authorList>
            <person name="Srivastava M."/>
            <person name="Begovic E."/>
            <person name="Chapman J."/>
            <person name="Putnam N.H."/>
            <person name="Hellsten U."/>
            <person name="Kawashima T."/>
            <person name="Kuo A."/>
            <person name="Mitros T."/>
            <person name="Salamov A."/>
            <person name="Carpenter M.L."/>
            <person name="Signorovitch A.Y."/>
            <person name="Moreno M.A."/>
            <person name="Kamm K."/>
            <person name="Grimwood J."/>
            <person name="Schmutz J."/>
            <person name="Shapiro H."/>
            <person name="Grigoriev I.V."/>
            <person name="Buss L.W."/>
            <person name="Schierwater B."/>
            <person name="Dellaporta S.L."/>
            <person name="Rokhsar D.S."/>
        </authorList>
    </citation>
    <scope>NUCLEOTIDE SEQUENCE [LARGE SCALE GENOMIC DNA]</scope>
    <source>
        <strain evidence="15 16">Grell-BS-1999</strain>
    </source>
</reference>
<dbReference type="InterPro" id="IPR015422">
    <property type="entry name" value="PyrdxlP-dep_Trfase_small"/>
</dbReference>
<dbReference type="PIRSF" id="PIRSF000517">
    <property type="entry name" value="Tyr_transaminase"/>
    <property type="match status" value="1"/>
</dbReference>
<comment type="cofactor">
    <cofactor evidence="1 12 13">
        <name>pyridoxal 5'-phosphate</name>
        <dbReference type="ChEBI" id="CHEBI:597326"/>
    </cofactor>
</comment>
<dbReference type="PANTHER" id="PTHR45744:SF2">
    <property type="entry name" value="TYROSINE AMINOTRANSFERASE"/>
    <property type="match status" value="1"/>
</dbReference>
<dbReference type="Pfam" id="PF00155">
    <property type="entry name" value="Aminotran_1_2"/>
    <property type="match status" value="1"/>
</dbReference>
<dbReference type="PRINTS" id="PR00753">
    <property type="entry name" value="ACCSYNTHASE"/>
</dbReference>
<dbReference type="NCBIfam" id="TIGR01264">
    <property type="entry name" value="tyr_amTase_E"/>
    <property type="match status" value="1"/>
</dbReference>
<evidence type="ECO:0000313" key="16">
    <source>
        <dbReference type="Proteomes" id="UP000009022"/>
    </source>
</evidence>
<accession>B3RJH2</accession>
<dbReference type="Gene3D" id="3.90.1150.10">
    <property type="entry name" value="Aspartate Aminotransferase, domain 1"/>
    <property type="match status" value="1"/>
</dbReference>
<evidence type="ECO:0000256" key="8">
    <source>
        <dbReference type="ARBA" id="ARBA00022679"/>
    </source>
</evidence>
<comment type="function">
    <text evidence="12">Transaminase involved in tyrosine breakdown. Converts tyrosine to p-hydroxyphenylpyruvate.</text>
</comment>
<dbReference type="RefSeq" id="XP_002109021.1">
    <property type="nucleotide sequence ID" value="XM_002108985.1"/>
</dbReference>
<feature type="domain" description="Aminotransferase class I/classII large" evidence="14">
    <location>
        <begin position="36"/>
        <end position="398"/>
    </location>
</feature>
<comment type="similarity">
    <text evidence="3 12">Belongs to the class-I pyridoxal-phosphate-dependent aminotransferase family.</text>
</comment>
<dbReference type="InterPro" id="IPR005958">
    <property type="entry name" value="TyrNic_aminoTrfase"/>
</dbReference>
<keyword evidence="7" id="KW-0032">Aminotransferase</keyword>
<keyword evidence="16" id="KW-1185">Reference proteome</keyword>
<dbReference type="InterPro" id="IPR005957">
    <property type="entry name" value="Tyrosine_aminoTrfase"/>
</dbReference>
<dbReference type="InterPro" id="IPR015421">
    <property type="entry name" value="PyrdxlP-dep_Trfase_major"/>
</dbReference>
<keyword evidence="9" id="KW-0828">Tyrosine catabolism</keyword>
<dbReference type="Gene3D" id="3.40.640.10">
    <property type="entry name" value="Type I PLP-dependent aspartate aminotransferase-like (Major domain)"/>
    <property type="match status" value="1"/>
</dbReference>
<dbReference type="InterPro" id="IPR004839">
    <property type="entry name" value="Aminotransferase_I/II_large"/>
</dbReference>
<evidence type="ECO:0000256" key="12">
    <source>
        <dbReference type="PIRNR" id="PIRNR000517"/>
    </source>
</evidence>
<evidence type="ECO:0000256" key="6">
    <source>
        <dbReference type="ARBA" id="ARBA00015959"/>
    </source>
</evidence>
<keyword evidence="8" id="KW-0808">Transferase</keyword>
<evidence type="ECO:0000256" key="7">
    <source>
        <dbReference type="ARBA" id="ARBA00022576"/>
    </source>
</evidence>
<dbReference type="SUPFAM" id="SSF53383">
    <property type="entry name" value="PLP-dependent transferases"/>
    <property type="match status" value="1"/>
</dbReference>
<evidence type="ECO:0000256" key="2">
    <source>
        <dbReference type="ARBA" id="ARBA00005203"/>
    </source>
</evidence>
<dbReference type="FunCoup" id="B3RJH2">
    <property type="interactions" value="51"/>
</dbReference>
<dbReference type="GO" id="GO:0030170">
    <property type="term" value="F:pyridoxal phosphate binding"/>
    <property type="evidence" value="ECO:0007669"/>
    <property type="project" value="InterPro"/>
</dbReference>
<dbReference type="KEGG" id="tad:TRIADDRAFT_35383"/>
<gene>
    <name evidence="15" type="ORF">TRIADDRAFT_35383</name>
</gene>
<evidence type="ECO:0000256" key="5">
    <source>
        <dbReference type="ARBA" id="ARBA00012749"/>
    </source>
</evidence>
<comment type="subunit">
    <text evidence="4 12">Homodimer.</text>
</comment>
<dbReference type="GO" id="GO:0006572">
    <property type="term" value="P:L-tyrosine catabolic process"/>
    <property type="evidence" value="ECO:0000318"/>
    <property type="project" value="GO_Central"/>
</dbReference>
<evidence type="ECO:0000256" key="10">
    <source>
        <dbReference type="ARBA" id="ARBA00022898"/>
    </source>
</evidence>
<evidence type="ECO:0000256" key="1">
    <source>
        <dbReference type="ARBA" id="ARBA00001933"/>
    </source>
</evidence>
<evidence type="ECO:0000256" key="13">
    <source>
        <dbReference type="PIRSR" id="PIRSR000517-1"/>
    </source>
</evidence>
<dbReference type="GO" id="GO:0004838">
    <property type="term" value="F:L-tyrosine-2-oxoglutarate transaminase activity"/>
    <property type="evidence" value="ECO:0000318"/>
    <property type="project" value="GO_Central"/>
</dbReference>
<dbReference type="OrthoDB" id="7042322at2759"/>
<dbReference type="UniPathway" id="UPA00139">
    <property type="reaction ID" value="UER00338"/>
</dbReference>
<dbReference type="GO" id="GO:0006559">
    <property type="term" value="P:L-phenylalanine catabolic process"/>
    <property type="evidence" value="ECO:0000318"/>
    <property type="project" value="GO_Central"/>
</dbReference>